<organism evidence="1 2">
    <name type="scientific">Mycoplasmopsis caviae</name>
    <dbReference type="NCBI Taxonomy" id="55603"/>
    <lineage>
        <taxon>Bacteria</taxon>
        <taxon>Bacillati</taxon>
        <taxon>Mycoplasmatota</taxon>
        <taxon>Mycoplasmoidales</taxon>
        <taxon>Metamycoplasmataceae</taxon>
        <taxon>Mycoplasmopsis</taxon>
    </lineage>
</organism>
<sequence>MLSEDYKVWDEGTLAKFNENKNTNSISKKIISNTEIETIQTSVGLDISKYQQAKNILAKYFTDEGKIIKHKISPSRSTILSDLKSANESINEFNNEMIKHNTNLITSLKKIRQFKSIRTNNIAWL</sequence>
<evidence type="ECO:0000313" key="1">
    <source>
        <dbReference type="EMBL" id="VDR42535.1"/>
    </source>
</evidence>
<dbReference type="AlphaFoldDB" id="A0A3P8L834"/>
<evidence type="ECO:0000313" key="2">
    <source>
        <dbReference type="Proteomes" id="UP000280036"/>
    </source>
</evidence>
<dbReference type="EMBL" id="UZVY01000005">
    <property type="protein sequence ID" value="VDR42535.1"/>
    <property type="molecule type" value="Genomic_DNA"/>
</dbReference>
<dbReference type="OrthoDB" id="403854at2"/>
<reference evidence="1 2" key="1">
    <citation type="submission" date="2018-12" db="EMBL/GenBank/DDBJ databases">
        <authorList>
            <consortium name="Pathogen Informatics"/>
        </authorList>
    </citation>
    <scope>NUCLEOTIDE SEQUENCE [LARGE SCALE GENOMIC DNA]</scope>
    <source>
        <strain evidence="1 2">NCTC10126</strain>
    </source>
</reference>
<dbReference type="Proteomes" id="UP000280036">
    <property type="component" value="Unassembled WGS sequence"/>
</dbReference>
<gene>
    <name evidence="1" type="ORF">NCTC10126_01061</name>
</gene>
<name>A0A3P8L834_9BACT</name>
<protein>
    <submittedName>
        <fullName evidence="1">Uncharacterized protein</fullName>
    </submittedName>
</protein>
<accession>A0A3P8L834</accession>
<proteinExistence type="predicted"/>
<dbReference type="RefSeq" id="WP_126118690.1">
    <property type="nucleotide sequence ID" value="NZ_UZVY01000005.1"/>
</dbReference>